<keyword evidence="4 8" id="KW-1003">Cell membrane</keyword>
<dbReference type="PANTHER" id="PTHR46494:SF1">
    <property type="entry name" value="CORA FAMILY METAL ION TRANSPORTER (EUROFUNG)"/>
    <property type="match status" value="1"/>
</dbReference>
<dbReference type="InterPro" id="IPR045861">
    <property type="entry name" value="CorA_cytoplasmic_dom"/>
</dbReference>
<protein>
    <recommendedName>
        <fullName evidence="8">Magnesium transport protein CorA</fullName>
    </recommendedName>
</protein>
<dbReference type="InterPro" id="IPR004488">
    <property type="entry name" value="Mg/Co-transport_prot_CorA"/>
</dbReference>
<dbReference type="EMBL" id="JBDKXB010000013">
    <property type="protein sequence ID" value="MEY6432900.1"/>
    <property type="molecule type" value="Genomic_DNA"/>
</dbReference>
<dbReference type="InterPro" id="IPR002523">
    <property type="entry name" value="MgTranspt_CorA/ZnTranspt_ZntB"/>
</dbReference>
<evidence type="ECO:0000256" key="2">
    <source>
        <dbReference type="ARBA" id="ARBA00009765"/>
    </source>
</evidence>
<dbReference type="Proteomes" id="UP001564408">
    <property type="component" value="Unassembled WGS sequence"/>
</dbReference>
<organism evidence="9 10">
    <name type="scientific">Thioalkalicoccus limnaeus</name>
    <dbReference type="NCBI Taxonomy" id="120681"/>
    <lineage>
        <taxon>Bacteria</taxon>
        <taxon>Pseudomonadati</taxon>
        <taxon>Pseudomonadota</taxon>
        <taxon>Gammaproteobacteria</taxon>
        <taxon>Chromatiales</taxon>
        <taxon>Chromatiaceae</taxon>
        <taxon>Thioalkalicoccus</taxon>
    </lineage>
</organism>
<dbReference type="Gene3D" id="3.30.460.20">
    <property type="entry name" value="CorA soluble domain-like"/>
    <property type="match status" value="1"/>
</dbReference>
<keyword evidence="6 8" id="KW-1133">Transmembrane helix</keyword>
<keyword evidence="7 8" id="KW-0472">Membrane</keyword>
<evidence type="ECO:0000256" key="5">
    <source>
        <dbReference type="ARBA" id="ARBA00022692"/>
    </source>
</evidence>
<dbReference type="Pfam" id="PF01544">
    <property type="entry name" value="CorA"/>
    <property type="match status" value="1"/>
</dbReference>
<keyword evidence="3 8" id="KW-0813">Transport</keyword>
<comment type="similarity">
    <text evidence="2 8">Belongs to the CorA metal ion transporter (MIT) (TC 1.A.35) family.</text>
</comment>
<evidence type="ECO:0000313" key="9">
    <source>
        <dbReference type="EMBL" id="MEY6432900.1"/>
    </source>
</evidence>
<keyword evidence="5 8" id="KW-0812">Transmembrane</keyword>
<comment type="subcellular location">
    <subcellularLocation>
        <location evidence="1">Cell membrane</location>
        <topology evidence="1">Multi-pass membrane protein</topology>
    </subcellularLocation>
    <subcellularLocation>
        <location evidence="8">Membrane</location>
        <topology evidence="8">Multi-pass membrane protein</topology>
    </subcellularLocation>
</comment>
<gene>
    <name evidence="8 9" type="primary">corA</name>
    <name evidence="9" type="ORF">ABC977_10815</name>
</gene>
<evidence type="ECO:0000256" key="4">
    <source>
        <dbReference type="ARBA" id="ARBA00022475"/>
    </source>
</evidence>
<dbReference type="SUPFAM" id="SSF144083">
    <property type="entry name" value="Magnesium transport protein CorA, transmembrane region"/>
    <property type="match status" value="1"/>
</dbReference>
<proteinExistence type="inferred from homology"/>
<dbReference type="CDD" id="cd12828">
    <property type="entry name" value="TmCorA-like_1"/>
    <property type="match status" value="1"/>
</dbReference>
<name>A0ABV4BFD2_9GAMM</name>
<dbReference type="Gene3D" id="1.20.58.340">
    <property type="entry name" value="Magnesium transport protein CorA, transmembrane region"/>
    <property type="match status" value="2"/>
</dbReference>
<evidence type="ECO:0000256" key="3">
    <source>
        <dbReference type="ARBA" id="ARBA00022448"/>
    </source>
</evidence>
<dbReference type="SUPFAM" id="SSF143865">
    <property type="entry name" value="CorA soluble domain-like"/>
    <property type="match status" value="1"/>
</dbReference>
<keyword evidence="8" id="KW-0406">Ion transport</keyword>
<comment type="caution">
    <text evidence="9">The sequence shown here is derived from an EMBL/GenBank/DDBJ whole genome shotgun (WGS) entry which is preliminary data.</text>
</comment>
<reference evidence="9 10" key="1">
    <citation type="submission" date="2024-05" db="EMBL/GenBank/DDBJ databases">
        <title>Genome Sequence and Characterization of the New Strain Purple Sulfur Bacterium of Genus Thioalkalicoccus.</title>
        <authorList>
            <person name="Bryantseva I.A."/>
            <person name="Kyndt J.A."/>
            <person name="Imhoff J.F."/>
        </authorList>
    </citation>
    <scope>NUCLEOTIDE SEQUENCE [LARGE SCALE GENOMIC DNA]</scope>
    <source>
        <strain evidence="9 10">Um2</strain>
    </source>
</reference>
<evidence type="ECO:0000256" key="1">
    <source>
        <dbReference type="ARBA" id="ARBA00004651"/>
    </source>
</evidence>
<evidence type="ECO:0000256" key="8">
    <source>
        <dbReference type="RuleBase" id="RU362010"/>
    </source>
</evidence>
<accession>A0ABV4BFD2</accession>
<dbReference type="RefSeq" id="WP_369667286.1">
    <property type="nucleotide sequence ID" value="NZ_JBDKXB010000013.1"/>
</dbReference>
<feature type="transmembrane region" description="Helical" evidence="8">
    <location>
        <begin position="328"/>
        <end position="349"/>
    </location>
</feature>
<dbReference type="PANTHER" id="PTHR46494">
    <property type="entry name" value="CORA FAMILY METAL ION TRANSPORTER (EUROFUNG)"/>
    <property type="match status" value="1"/>
</dbReference>
<keyword evidence="10" id="KW-1185">Reference proteome</keyword>
<comment type="function">
    <text evidence="8">Mediates influx of magnesium ions.</text>
</comment>
<dbReference type="InterPro" id="IPR045863">
    <property type="entry name" value="CorA_TM1_TM2"/>
</dbReference>
<keyword evidence="8" id="KW-0460">Magnesium</keyword>
<dbReference type="NCBIfam" id="TIGR00383">
    <property type="entry name" value="corA"/>
    <property type="match status" value="1"/>
</dbReference>
<evidence type="ECO:0000313" key="10">
    <source>
        <dbReference type="Proteomes" id="UP001564408"/>
    </source>
</evidence>
<sequence>MARKLIVKRSKKAGADPGTLIHIGRPSDLSPTIRVIRYDRDGLSDQCIDDPAQYVAAPCADQVTWWHVDGVHRPDLVEALGQKLQLHPLVMEDILNTDQRPKVEDYEGYLYIVFRMLRYDPDSQQTDSEQLSLVLSQQFVLSMQEYPGSVFDGVRKRLINVHKQRLMRTDALVYALIDAAVDHYFVALEQIGDQIEHLEDELLARPTPATLSRIHHFKREMLMLRKSVWPLREVLGRLWRDENPLISAETRLFLRDVFDHSVHIMDTIDTLRELLASMLDIYQSSVSIHLNEVMKMLTLIATLFMPLTFIAGVYGMNFAFMPELSWPWAYPAVLVLMLAIALGLVAFFWKRHWL</sequence>
<evidence type="ECO:0000256" key="6">
    <source>
        <dbReference type="ARBA" id="ARBA00022989"/>
    </source>
</evidence>
<evidence type="ECO:0000256" key="7">
    <source>
        <dbReference type="ARBA" id="ARBA00023136"/>
    </source>
</evidence>
<feature type="transmembrane region" description="Helical" evidence="8">
    <location>
        <begin position="296"/>
        <end position="316"/>
    </location>
</feature>